<organism evidence="2">
    <name type="scientific">viral metagenome</name>
    <dbReference type="NCBI Taxonomy" id="1070528"/>
    <lineage>
        <taxon>unclassified sequences</taxon>
        <taxon>metagenomes</taxon>
        <taxon>organismal metagenomes</taxon>
    </lineage>
</organism>
<protein>
    <submittedName>
        <fullName evidence="2">Uncharacterized protein</fullName>
    </submittedName>
</protein>
<sequence length="302" mass="36017">MSHIKRYDQLKVDDINHAKPEKQGQSYFGPMSFGETLSPIYIQTPKLKCLTNLSEMKDKKAPYIDVEIPTSRLDFYDFFVSLDDKNIKKTVNMSKDWFNKELPLEAIDDMYKRTTKPFKKNTSPILRFRIPCIKNEIKCGIYNQKRVFIDPDEVKEGNEIILILHIRGLKVLKTYFYCDCYVSQIKVFQDNETRYNIINEYSILDSEDDEFEDIFDEEIVNSANDIIERKNKEEEQAKLEEQKKLEEQAKLEEQKKLEEQAKLEEQKKLEEKKILAEQMELIQKEIEDKEKKRKEIEKLLNE</sequence>
<keyword evidence="1" id="KW-0175">Coiled coil</keyword>
<proteinExistence type="predicted"/>
<reference evidence="2" key="1">
    <citation type="journal article" date="2020" name="Nature">
        <title>Giant virus diversity and host interactions through global metagenomics.</title>
        <authorList>
            <person name="Schulz F."/>
            <person name="Roux S."/>
            <person name="Paez-Espino D."/>
            <person name="Jungbluth S."/>
            <person name="Walsh D.A."/>
            <person name="Denef V.J."/>
            <person name="McMahon K.D."/>
            <person name="Konstantinidis K.T."/>
            <person name="Eloe-Fadrosh E.A."/>
            <person name="Kyrpides N.C."/>
            <person name="Woyke T."/>
        </authorList>
    </citation>
    <scope>NUCLEOTIDE SEQUENCE</scope>
    <source>
        <strain evidence="2">GVMAG-S-ERX555931-87</strain>
    </source>
</reference>
<dbReference type="EMBL" id="MN738747">
    <property type="protein sequence ID" value="QHT36593.1"/>
    <property type="molecule type" value="Genomic_DNA"/>
</dbReference>
<evidence type="ECO:0000256" key="1">
    <source>
        <dbReference type="SAM" id="Coils"/>
    </source>
</evidence>
<name>A0A6C0F7J5_9ZZZZ</name>
<accession>A0A6C0F7J5</accession>
<feature type="coiled-coil region" evidence="1">
    <location>
        <begin position="220"/>
        <end position="302"/>
    </location>
</feature>
<evidence type="ECO:0000313" key="2">
    <source>
        <dbReference type="EMBL" id="QHT36593.1"/>
    </source>
</evidence>
<dbReference type="AlphaFoldDB" id="A0A6C0F7J5"/>
<dbReference type="InterPro" id="IPR043804">
    <property type="entry name" value="DUF5871"/>
</dbReference>
<dbReference type="Pfam" id="PF19196">
    <property type="entry name" value="DUF5871"/>
    <property type="match status" value="1"/>
</dbReference>